<evidence type="ECO:0000313" key="4">
    <source>
        <dbReference type="Proteomes" id="UP001217417"/>
    </source>
</evidence>
<accession>A0AAD7QNJ9</accession>
<feature type="coiled-coil region" evidence="1">
    <location>
        <begin position="127"/>
        <end position="157"/>
    </location>
</feature>
<dbReference type="GeneID" id="80885931"/>
<evidence type="ECO:0000256" key="1">
    <source>
        <dbReference type="SAM" id="Coils"/>
    </source>
</evidence>
<keyword evidence="1" id="KW-0175">Coiled coil</keyword>
<dbReference type="AlphaFoldDB" id="A0AAD7QNJ9"/>
<dbReference type="EMBL" id="JARPMG010000008">
    <property type="protein sequence ID" value="KAJ8098506.1"/>
    <property type="molecule type" value="Genomic_DNA"/>
</dbReference>
<proteinExistence type="predicted"/>
<evidence type="ECO:0000313" key="3">
    <source>
        <dbReference type="EMBL" id="KAJ8098506.1"/>
    </source>
</evidence>
<evidence type="ECO:0000256" key="2">
    <source>
        <dbReference type="SAM" id="MobiDB-lite"/>
    </source>
</evidence>
<feature type="region of interest" description="Disordered" evidence="2">
    <location>
        <begin position="162"/>
        <end position="202"/>
    </location>
</feature>
<sequence length="298" mass="33861">MRFLVCGKVHEVCFEGTDKSSKLRVHLYKWIFDSYLAATPSLTRTPTIASSSSSIDQVRLCVLHQSEYARRRKVQFWKDISHIFEAETGVPIKKPGQTVESLIRQRKEQLTYKSGVAEADTDLKQALDEFMQRFDEINIEEQELLAQKEELAETKARTKAIRHQMMLGRKKSDDGDDDDAETDGDIPSQRSKKRSKLSNSDMISMTMMSSTKILADALTSCMASHTQPPQCDNANQSQNDGAISFDRATELEVQIHQMDKKISGLTHQAQEQMSDLKKQVQEQFSSLNETLAMILHKI</sequence>
<name>A0AAD7QNJ9_9ASCO</name>
<reference evidence="3" key="1">
    <citation type="submission" date="2023-03" db="EMBL/GenBank/DDBJ databases">
        <title>Near-Complete genome sequence of Lipomyces tetrasporous NRRL Y-64009, an oleaginous yeast capable of growing on lignocellulosic hydrolysates.</title>
        <authorList>
            <consortium name="Lawrence Berkeley National Laboratory"/>
            <person name="Jagtap S.S."/>
            <person name="Liu J.-J."/>
            <person name="Walukiewicz H.E."/>
            <person name="Pangilinan J."/>
            <person name="Lipzen A."/>
            <person name="Ahrendt S."/>
            <person name="Koriabine M."/>
            <person name="Cobaugh K."/>
            <person name="Salamov A."/>
            <person name="Yoshinaga Y."/>
            <person name="Ng V."/>
            <person name="Daum C."/>
            <person name="Grigoriev I.V."/>
            <person name="Slininger P.J."/>
            <person name="Dien B.S."/>
            <person name="Jin Y.-S."/>
            <person name="Rao C.V."/>
        </authorList>
    </citation>
    <scope>NUCLEOTIDE SEQUENCE</scope>
    <source>
        <strain evidence="3">NRRL Y-64009</strain>
    </source>
</reference>
<gene>
    <name evidence="3" type="ORF">POJ06DRAFT_302443</name>
</gene>
<comment type="caution">
    <text evidence="3">The sequence shown here is derived from an EMBL/GenBank/DDBJ whole genome shotgun (WGS) entry which is preliminary data.</text>
</comment>
<protein>
    <submittedName>
        <fullName evidence="3">Uncharacterized protein</fullName>
    </submittedName>
</protein>
<dbReference type="Proteomes" id="UP001217417">
    <property type="component" value="Unassembled WGS sequence"/>
</dbReference>
<organism evidence="3 4">
    <name type="scientific">Lipomyces tetrasporus</name>
    <dbReference type="NCBI Taxonomy" id="54092"/>
    <lineage>
        <taxon>Eukaryota</taxon>
        <taxon>Fungi</taxon>
        <taxon>Dikarya</taxon>
        <taxon>Ascomycota</taxon>
        <taxon>Saccharomycotina</taxon>
        <taxon>Lipomycetes</taxon>
        <taxon>Lipomycetales</taxon>
        <taxon>Lipomycetaceae</taxon>
        <taxon>Lipomyces</taxon>
    </lineage>
</organism>
<dbReference type="RefSeq" id="XP_056041956.1">
    <property type="nucleotide sequence ID" value="XM_056190765.1"/>
</dbReference>
<feature type="compositionally biased region" description="Acidic residues" evidence="2">
    <location>
        <begin position="174"/>
        <end position="184"/>
    </location>
</feature>
<keyword evidence="4" id="KW-1185">Reference proteome</keyword>